<dbReference type="RefSeq" id="WP_204937316.1">
    <property type="nucleotide sequence ID" value="NZ_BAAAUM010000002.1"/>
</dbReference>
<proteinExistence type="predicted"/>
<feature type="region of interest" description="Disordered" evidence="1">
    <location>
        <begin position="65"/>
        <end position="99"/>
    </location>
</feature>
<name>A0A9W6HTU3_9MICO</name>
<evidence type="ECO:0000313" key="3">
    <source>
        <dbReference type="EMBL" id="GLK02448.1"/>
    </source>
</evidence>
<gene>
    <name evidence="3" type="ORF">GCM10017596_21630</name>
</gene>
<evidence type="ECO:0000256" key="1">
    <source>
        <dbReference type="SAM" id="MobiDB-lite"/>
    </source>
</evidence>
<keyword evidence="2" id="KW-0472">Membrane</keyword>
<feature type="region of interest" description="Disordered" evidence="1">
    <location>
        <begin position="1"/>
        <end position="26"/>
    </location>
</feature>
<sequence length="99" mass="10570">MSARRPSKARDRSVREAQERARLHAARTEWHASRIRRRVRDNIIVGIVGGLIVAGAFVSQAVHAQVTPPAPAPSPSPTSTVEPTPEAPAVETPTPTPAP</sequence>
<protein>
    <recommendedName>
        <fullName evidence="5">Dioxygenase</fullName>
    </recommendedName>
</protein>
<dbReference type="AlphaFoldDB" id="A0A9W6HTU3"/>
<dbReference type="EMBL" id="BSET01000002">
    <property type="protein sequence ID" value="GLK02448.1"/>
    <property type="molecule type" value="Genomic_DNA"/>
</dbReference>
<reference evidence="3" key="1">
    <citation type="journal article" date="2014" name="Int. J. Syst. Evol. Microbiol.">
        <title>Complete genome sequence of Corynebacterium casei LMG S-19264T (=DSM 44701T), isolated from a smear-ripened cheese.</title>
        <authorList>
            <consortium name="US DOE Joint Genome Institute (JGI-PGF)"/>
            <person name="Walter F."/>
            <person name="Albersmeier A."/>
            <person name="Kalinowski J."/>
            <person name="Ruckert C."/>
        </authorList>
    </citation>
    <scope>NUCLEOTIDE SEQUENCE</scope>
    <source>
        <strain evidence="3">VKM Ac-1958</strain>
    </source>
</reference>
<evidence type="ECO:0000313" key="4">
    <source>
        <dbReference type="Proteomes" id="UP001142325"/>
    </source>
</evidence>
<organism evidence="3 4">
    <name type="scientific">Microbacterium keratanolyticum</name>
    <dbReference type="NCBI Taxonomy" id="67574"/>
    <lineage>
        <taxon>Bacteria</taxon>
        <taxon>Bacillati</taxon>
        <taxon>Actinomycetota</taxon>
        <taxon>Actinomycetes</taxon>
        <taxon>Micrococcales</taxon>
        <taxon>Microbacteriaceae</taxon>
        <taxon>Microbacterium</taxon>
    </lineage>
</organism>
<evidence type="ECO:0008006" key="5">
    <source>
        <dbReference type="Google" id="ProtNLM"/>
    </source>
</evidence>
<keyword evidence="4" id="KW-1185">Reference proteome</keyword>
<feature type="compositionally biased region" description="Low complexity" evidence="1">
    <location>
        <begin position="77"/>
        <end position="93"/>
    </location>
</feature>
<evidence type="ECO:0000256" key="2">
    <source>
        <dbReference type="SAM" id="Phobius"/>
    </source>
</evidence>
<comment type="caution">
    <text evidence="3">The sequence shown here is derived from an EMBL/GenBank/DDBJ whole genome shotgun (WGS) entry which is preliminary data.</text>
</comment>
<accession>A0A9W6HTU3</accession>
<feature type="transmembrane region" description="Helical" evidence="2">
    <location>
        <begin position="43"/>
        <end position="62"/>
    </location>
</feature>
<reference evidence="3" key="2">
    <citation type="submission" date="2023-01" db="EMBL/GenBank/DDBJ databases">
        <authorList>
            <person name="Sun Q."/>
            <person name="Evtushenko L."/>
        </authorList>
    </citation>
    <scope>NUCLEOTIDE SEQUENCE</scope>
    <source>
        <strain evidence="3">VKM Ac-1958</strain>
    </source>
</reference>
<feature type="compositionally biased region" description="Basic and acidic residues" evidence="1">
    <location>
        <begin position="8"/>
        <end position="26"/>
    </location>
</feature>
<keyword evidence="2" id="KW-0812">Transmembrane</keyword>
<dbReference type="Proteomes" id="UP001142325">
    <property type="component" value="Unassembled WGS sequence"/>
</dbReference>
<keyword evidence="2" id="KW-1133">Transmembrane helix</keyword>